<dbReference type="Pfam" id="PF10534">
    <property type="entry name" value="CRIC_ras_sig"/>
    <property type="match status" value="1"/>
</dbReference>
<dbReference type="SUPFAM" id="SSF50729">
    <property type="entry name" value="PH domain-like"/>
    <property type="match status" value="1"/>
</dbReference>
<dbReference type="PANTHER" id="PTHR12844">
    <property type="entry name" value="CONNECTOR ENCHANCER OF KINASE SUPPRESSOR OF RAS"/>
    <property type="match status" value="1"/>
</dbReference>
<dbReference type="PANTHER" id="PTHR12844:SF10">
    <property type="entry name" value="CONNECTOR ENHANCER OF KINASE SUPPRESSOR OF RAS 1"/>
    <property type="match status" value="1"/>
</dbReference>
<name>A0AAD1VL41_PELCU</name>
<evidence type="ECO:0000256" key="2">
    <source>
        <dbReference type="SAM" id="MobiDB-lite"/>
    </source>
</evidence>
<evidence type="ECO:0000259" key="4">
    <source>
        <dbReference type="PROSITE" id="PS50105"/>
    </source>
</evidence>
<evidence type="ECO:0000259" key="5">
    <source>
        <dbReference type="PROSITE" id="PS51290"/>
    </source>
</evidence>
<dbReference type="InterPro" id="IPR017874">
    <property type="entry name" value="CRIC_domain"/>
</dbReference>
<protein>
    <submittedName>
        <fullName evidence="6">Connector enhancer of kinase suppressor of ras 1</fullName>
    </submittedName>
</protein>
<evidence type="ECO:0000259" key="3">
    <source>
        <dbReference type="PROSITE" id="PS50003"/>
    </source>
</evidence>
<feature type="domain" description="PH" evidence="3">
    <location>
        <begin position="362"/>
        <end position="463"/>
    </location>
</feature>
<feature type="domain" description="CRIC" evidence="5">
    <location>
        <begin position="78"/>
        <end position="171"/>
    </location>
</feature>
<dbReference type="InterPro" id="IPR013761">
    <property type="entry name" value="SAM/pointed_sf"/>
</dbReference>
<organism evidence="6 7">
    <name type="scientific">Pelobates cultripes</name>
    <name type="common">Western spadefoot toad</name>
    <dbReference type="NCBI Taxonomy" id="61616"/>
    <lineage>
        <taxon>Eukaryota</taxon>
        <taxon>Metazoa</taxon>
        <taxon>Chordata</taxon>
        <taxon>Craniata</taxon>
        <taxon>Vertebrata</taxon>
        <taxon>Euteleostomi</taxon>
        <taxon>Amphibia</taxon>
        <taxon>Batrachia</taxon>
        <taxon>Anura</taxon>
        <taxon>Pelobatoidea</taxon>
        <taxon>Pelobatidae</taxon>
        <taxon>Pelobates</taxon>
    </lineage>
</organism>
<feature type="compositionally biased region" description="Polar residues" evidence="2">
    <location>
        <begin position="329"/>
        <end position="349"/>
    </location>
</feature>
<gene>
    <name evidence="6" type="ORF">PECUL_23A011770</name>
</gene>
<keyword evidence="1" id="KW-0597">Phosphoprotein</keyword>
<evidence type="ECO:0000256" key="1">
    <source>
        <dbReference type="ARBA" id="ARBA00022553"/>
    </source>
</evidence>
<dbReference type="EMBL" id="OW240912">
    <property type="protein sequence ID" value="CAH2221603.1"/>
    <property type="molecule type" value="Genomic_DNA"/>
</dbReference>
<dbReference type="PROSITE" id="PS51290">
    <property type="entry name" value="CRIC"/>
    <property type="match status" value="1"/>
</dbReference>
<feature type="domain" description="SAM" evidence="4">
    <location>
        <begin position="7"/>
        <end position="70"/>
    </location>
</feature>
<dbReference type="InterPro" id="IPR001660">
    <property type="entry name" value="SAM"/>
</dbReference>
<keyword evidence="7" id="KW-1185">Reference proteome</keyword>
<dbReference type="SMART" id="SM00454">
    <property type="entry name" value="SAM"/>
    <property type="match status" value="1"/>
</dbReference>
<keyword evidence="6" id="KW-0418">Kinase</keyword>
<dbReference type="InterPro" id="IPR049628">
    <property type="entry name" value="CNK1-3_SAM"/>
</dbReference>
<feature type="region of interest" description="Disordered" evidence="2">
    <location>
        <begin position="277"/>
        <end position="353"/>
    </location>
</feature>
<dbReference type="SUPFAM" id="SSF47769">
    <property type="entry name" value="SAM/Pointed domain"/>
    <property type="match status" value="1"/>
</dbReference>
<dbReference type="AlphaFoldDB" id="A0AAD1VL41"/>
<feature type="compositionally biased region" description="Basic and acidic residues" evidence="2">
    <location>
        <begin position="652"/>
        <end position="666"/>
    </location>
</feature>
<reference evidence="6" key="1">
    <citation type="submission" date="2022-03" db="EMBL/GenBank/DDBJ databases">
        <authorList>
            <person name="Alioto T."/>
            <person name="Alioto T."/>
            <person name="Gomez Garrido J."/>
        </authorList>
    </citation>
    <scope>NUCLEOTIDE SEQUENCE</scope>
</reference>
<keyword evidence="6" id="KW-0808">Transferase</keyword>
<dbReference type="GO" id="GO:0016301">
    <property type="term" value="F:kinase activity"/>
    <property type="evidence" value="ECO:0007669"/>
    <property type="project" value="UniProtKB-KW"/>
</dbReference>
<feature type="compositionally biased region" description="Acidic residues" evidence="2">
    <location>
        <begin position="477"/>
        <end position="489"/>
    </location>
</feature>
<dbReference type="Proteomes" id="UP001295444">
    <property type="component" value="Chromosome 01"/>
</dbReference>
<sequence>MEPVTTWTPETVCSYLRGLHSSVQHYPFQEWDVTGHDLLALSPQRLDALGVRSIGHQELILEAVEQLCALHYELHSENLRSLTDKLFRVSQSLCTHILSLRKVSLHSSTNAISPTQKQLVCIVDIVSAARGLFSWLNRHLFTRLNDYSASREIIALCIALSENLQEDWSDAEIENKILTICQSICGICKSILNCSPTILLNQTATLELVHISPEQPDSKLGINIKSTSSGLHFVCGTELETTQFTTRQRSGSENSQTETILLTPQSSVNLRHTLSDSNLFKSTHPSSPLHTELQSGEDSTERVVEKRDSVDNNKNTEKNKQPSVKRKQAQQTKPKSSVPLRNQKGTTTKLSRRRVSCRDLGLPDCDGYLWKKKENVGFMSQRWKHCWCVLKGSRLFWYNSPQDEKALGLVNVSTYKLESTLDSKHKKKYEFQLCHATYKPFVFAADNLDDMNKWVTCLVKTLHKYKLPSNASHPPEEECYSETEAEQDDDQPRTQEMSRKQIVQSPVKNLKVTKTSVSQAESMAAGASPALKGDESQYEGDDLKIMISCLQQGGVSLIGTKTTMTREEYRKSFIRRSKNPDINHKAHTLRVLQSTLKAKLSELDTLNQILDNPDISSEAFRQWKLKNEQLYETIGRGTRARESLGDFLGNLEAERSQKKSESEPSD</sequence>
<accession>A0AAD1VL41</accession>
<dbReference type="Pfam" id="PF00169">
    <property type="entry name" value="PH"/>
    <property type="match status" value="1"/>
</dbReference>
<feature type="region of interest" description="Disordered" evidence="2">
    <location>
        <begin position="469"/>
        <end position="504"/>
    </location>
</feature>
<dbReference type="PROSITE" id="PS50105">
    <property type="entry name" value="SAM_DOMAIN"/>
    <property type="match status" value="1"/>
</dbReference>
<dbReference type="InterPro" id="IPR051566">
    <property type="entry name" value="CNKSR"/>
</dbReference>
<dbReference type="Gene3D" id="2.30.29.30">
    <property type="entry name" value="Pleckstrin-homology domain (PH domain)/Phosphotyrosine-binding domain (PTB)"/>
    <property type="match status" value="1"/>
</dbReference>
<proteinExistence type="predicted"/>
<dbReference type="InterPro" id="IPR011993">
    <property type="entry name" value="PH-like_dom_sf"/>
</dbReference>
<dbReference type="PROSITE" id="PS50003">
    <property type="entry name" value="PH_DOMAIN"/>
    <property type="match status" value="1"/>
</dbReference>
<dbReference type="SMART" id="SM00233">
    <property type="entry name" value="PH"/>
    <property type="match status" value="1"/>
</dbReference>
<feature type="region of interest" description="Disordered" evidence="2">
    <location>
        <begin position="645"/>
        <end position="666"/>
    </location>
</feature>
<evidence type="ECO:0000313" key="6">
    <source>
        <dbReference type="EMBL" id="CAH2221603.1"/>
    </source>
</evidence>
<feature type="compositionally biased region" description="Polar residues" evidence="2">
    <location>
        <begin position="277"/>
        <end position="297"/>
    </location>
</feature>
<dbReference type="CDD" id="cd09511">
    <property type="entry name" value="SAM_CNK1_2_3-suppressor"/>
    <property type="match status" value="1"/>
</dbReference>
<feature type="compositionally biased region" description="Basic and acidic residues" evidence="2">
    <location>
        <begin position="490"/>
        <end position="499"/>
    </location>
</feature>
<dbReference type="Pfam" id="PF00536">
    <property type="entry name" value="SAM_1"/>
    <property type="match status" value="1"/>
</dbReference>
<evidence type="ECO:0000313" key="7">
    <source>
        <dbReference type="Proteomes" id="UP001295444"/>
    </source>
</evidence>
<dbReference type="InterPro" id="IPR001849">
    <property type="entry name" value="PH_domain"/>
</dbReference>
<dbReference type="Gene3D" id="1.10.150.50">
    <property type="entry name" value="Transcription Factor, Ets-1"/>
    <property type="match status" value="1"/>
</dbReference>
<feature type="compositionally biased region" description="Basic and acidic residues" evidence="2">
    <location>
        <begin position="299"/>
        <end position="320"/>
    </location>
</feature>